<dbReference type="RefSeq" id="YP_009204326.1">
    <property type="nucleotide sequence ID" value="NC_028863.1"/>
</dbReference>
<dbReference type="KEGG" id="vg:26630857"/>
<gene>
    <name evidence="1" type="ORF">P694_9</name>
</gene>
<dbReference type="Proteomes" id="UP000032688">
    <property type="component" value="Segment"/>
</dbReference>
<dbReference type="GeneID" id="26630857"/>
<proteinExistence type="predicted"/>
<reference evidence="1 2" key="2">
    <citation type="journal article" date="2016" name="Gene">
        <title>Isolation, genome sequencing and functional analysis of two T7-like coliphages of avian pathogenic Escherichia coli.</title>
        <authorList>
            <person name="Chen M."/>
            <person name="Xu J."/>
            <person name="Yao H."/>
            <person name="Lu C."/>
            <person name="Zhang W."/>
        </authorList>
    </citation>
    <scope>NUCLEOTIDE SEQUENCE [LARGE SCALE GENOMIC DNA]</scope>
    <source>
        <strain evidence="1">P694</strain>
    </source>
</reference>
<dbReference type="OrthoDB" id="26551at10239"/>
<organism evidence="1 2">
    <name type="scientific">Escherichia phage P694</name>
    <dbReference type="NCBI Taxonomy" id="1572754"/>
    <lineage>
        <taxon>Viruses</taxon>
        <taxon>Duplodnaviria</taxon>
        <taxon>Heunggongvirae</taxon>
        <taxon>Uroviricota</taxon>
        <taxon>Caudoviricetes</taxon>
        <taxon>Autographivirales</taxon>
        <taxon>Autotranscriptaviridae</taxon>
        <taxon>Studiervirinae</taxon>
        <taxon>Berlinvirus</taxon>
        <taxon>Berlinvirus P694</taxon>
    </lineage>
</organism>
<protein>
    <submittedName>
        <fullName evidence="1">Uncharacterized protein</fullName>
    </submittedName>
</protein>
<evidence type="ECO:0000313" key="2">
    <source>
        <dbReference type="Proteomes" id="UP000032688"/>
    </source>
</evidence>
<sequence>MANNTTQYGLTAQTVLFYSDMVRCGFDWSLAMDHLKELYENNKAIALESAE</sequence>
<evidence type="ECO:0000313" key="1">
    <source>
        <dbReference type="EMBL" id="AJF40489.1"/>
    </source>
</evidence>
<name>A0A0D3QHC8_9CAUD</name>
<keyword evidence="2" id="KW-1185">Reference proteome</keyword>
<dbReference type="EMBL" id="KP090454">
    <property type="protein sequence ID" value="AJF40489.1"/>
    <property type="molecule type" value="Genomic_DNA"/>
</dbReference>
<reference evidence="2" key="1">
    <citation type="submission" date="2014-11" db="EMBL/GenBank/DDBJ databases">
        <title>Characterization and genome sequencing of a novel bacteriophage infecting APEC.</title>
        <authorList>
            <person name="Chen M."/>
            <person name="Zhang W."/>
        </authorList>
    </citation>
    <scope>NUCLEOTIDE SEQUENCE [LARGE SCALE GENOMIC DNA]</scope>
</reference>
<accession>A0A0D3QHC8</accession>